<dbReference type="AlphaFoldDB" id="A0A0C2MTW8"/>
<name>A0A0C2MTW8_THEKT</name>
<proteinExistence type="predicted"/>
<reference evidence="1 2" key="1">
    <citation type="journal article" date="2014" name="Genome Biol. Evol.">
        <title>The genome of the myxosporean Thelohanellus kitauei shows adaptations to nutrient acquisition within its fish host.</title>
        <authorList>
            <person name="Yang Y."/>
            <person name="Xiong J."/>
            <person name="Zhou Z."/>
            <person name="Huo F."/>
            <person name="Miao W."/>
            <person name="Ran C."/>
            <person name="Liu Y."/>
            <person name="Zhang J."/>
            <person name="Feng J."/>
            <person name="Wang M."/>
            <person name="Wang M."/>
            <person name="Wang L."/>
            <person name="Yao B."/>
        </authorList>
    </citation>
    <scope>NUCLEOTIDE SEQUENCE [LARGE SCALE GENOMIC DNA]</scope>
    <source>
        <strain evidence="1">Wuqing</strain>
    </source>
</reference>
<accession>A0A0C2MTW8</accession>
<gene>
    <name evidence="1" type="ORF">RF11_00294</name>
</gene>
<protein>
    <submittedName>
        <fullName evidence="1">Uncharacterized protein</fullName>
    </submittedName>
</protein>
<dbReference type="Proteomes" id="UP000031668">
    <property type="component" value="Unassembled WGS sequence"/>
</dbReference>
<comment type="caution">
    <text evidence="1">The sequence shown here is derived from an EMBL/GenBank/DDBJ whole genome shotgun (WGS) entry which is preliminary data.</text>
</comment>
<dbReference type="EMBL" id="JWZT01004007">
    <property type="protein sequence ID" value="KII65117.1"/>
    <property type="molecule type" value="Genomic_DNA"/>
</dbReference>
<evidence type="ECO:0000313" key="2">
    <source>
        <dbReference type="Proteomes" id="UP000031668"/>
    </source>
</evidence>
<keyword evidence="2" id="KW-1185">Reference proteome</keyword>
<sequence length="106" mass="12513">MKEILEKYLLDGVFKTCLWWFGIIWFKVKLSGNKMTSSNSLNDQVLGLKFTKGLIAESPMFIAYIDTLFIIVHEMKYANDIEILRFIPEFGLLVLISRHHPERHYF</sequence>
<evidence type="ECO:0000313" key="1">
    <source>
        <dbReference type="EMBL" id="KII65117.1"/>
    </source>
</evidence>
<organism evidence="1 2">
    <name type="scientific">Thelohanellus kitauei</name>
    <name type="common">Myxosporean</name>
    <dbReference type="NCBI Taxonomy" id="669202"/>
    <lineage>
        <taxon>Eukaryota</taxon>
        <taxon>Metazoa</taxon>
        <taxon>Cnidaria</taxon>
        <taxon>Myxozoa</taxon>
        <taxon>Myxosporea</taxon>
        <taxon>Bivalvulida</taxon>
        <taxon>Platysporina</taxon>
        <taxon>Myxobolidae</taxon>
        <taxon>Thelohanellus</taxon>
    </lineage>
</organism>